<dbReference type="AlphaFoldDB" id="A0AAW9SC71"/>
<evidence type="ECO:0008006" key="3">
    <source>
        <dbReference type="Google" id="ProtNLM"/>
    </source>
</evidence>
<keyword evidence="2" id="KW-1185">Reference proteome</keyword>
<name>A0AAW9SC71_9BACT</name>
<sequence>MTILLVDNFEKESLSKTDNIEAFYVSSGSVDFHIERLKKKTSATLRKVDFEFLKTEYKLLLF</sequence>
<gene>
    <name evidence="1" type="ORF">AAG747_19145</name>
</gene>
<dbReference type="Proteomes" id="UP001403385">
    <property type="component" value="Unassembled WGS sequence"/>
</dbReference>
<dbReference type="RefSeq" id="WP_346822822.1">
    <property type="nucleotide sequence ID" value="NZ_JBDKWZ010000011.1"/>
</dbReference>
<protein>
    <recommendedName>
        <fullName evidence="3">HTH LytTR-type domain-containing protein</fullName>
    </recommendedName>
</protein>
<reference evidence="1 2" key="1">
    <citation type="submission" date="2024-04" db="EMBL/GenBank/DDBJ databases">
        <title>Novel genus in family Flammeovirgaceae.</title>
        <authorList>
            <person name="Nguyen T.H."/>
            <person name="Vuong T.Q."/>
            <person name="Le H."/>
            <person name="Kim S.-G."/>
        </authorList>
    </citation>
    <scope>NUCLEOTIDE SEQUENCE [LARGE SCALE GENOMIC DNA]</scope>
    <source>
        <strain evidence="1 2">JCM 23209</strain>
    </source>
</reference>
<evidence type="ECO:0000313" key="2">
    <source>
        <dbReference type="Proteomes" id="UP001403385"/>
    </source>
</evidence>
<evidence type="ECO:0000313" key="1">
    <source>
        <dbReference type="EMBL" id="MEN7550048.1"/>
    </source>
</evidence>
<proteinExistence type="predicted"/>
<organism evidence="1 2">
    <name type="scientific">Rapidithrix thailandica</name>
    <dbReference type="NCBI Taxonomy" id="413964"/>
    <lineage>
        <taxon>Bacteria</taxon>
        <taxon>Pseudomonadati</taxon>
        <taxon>Bacteroidota</taxon>
        <taxon>Cytophagia</taxon>
        <taxon>Cytophagales</taxon>
        <taxon>Flammeovirgaceae</taxon>
        <taxon>Rapidithrix</taxon>
    </lineage>
</organism>
<dbReference type="EMBL" id="JBDKWZ010000011">
    <property type="protein sequence ID" value="MEN7550048.1"/>
    <property type="molecule type" value="Genomic_DNA"/>
</dbReference>
<accession>A0AAW9SC71</accession>
<comment type="caution">
    <text evidence="1">The sequence shown here is derived from an EMBL/GenBank/DDBJ whole genome shotgun (WGS) entry which is preliminary data.</text>
</comment>